<proteinExistence type="predicted"/>
<dbReference type="Proteomes" id="UP001642409">
    <property type="component" value="Unassembled WGS sequence"/>
</dbReference>
<dbReference type="EMBL" id="CAXDID020000617">
    <property type="protein sequence ID" value="CAL6106799.1"/>
    <property type="molecule type" value="Genomic_DNA"/>
</dbReference>
<dbReference type="AlphaFoldDB" id="A0AA86TPQ0"/>
<dbReference type="EMBL" id="CATOUU010000170">
    <property type="protein sequence ID" value="CAI9918958.1"/>
    <property type="molecule type" value="Genomic_DNA"/>
</dbReference>
<comment type="caution">
    <text evidence="1">The sequence shown here is derived from an EMBL/GenBank/DDBJ whole genome shotgun (WGS) entry which is preliminary data.</text>
</comment>
<evidence type="ECO:0000313" key="2">
    <source>
        <dbReference type="EMBL" id="CAL6106799.1"/>
    </source>
</evidence>
<evidence type="ECO:0000313" key="3">
    <source>
        <dbReference type="Proteomes" id="UP001642409"/>
    </source>
</evidence>
<organism evidence="1">
    <name type="scientific">Hexamita inflata</name>
    <dbReference type="NCBI Taxonomy" id="28002"/>
    <lineage>
        <taxon>Eukaryota</taxon>
        <taxon>Metamonada</taxon>
        <taxon>Diplomonadida</taxon>
        <taxon>Hexamitidae</taxon>
        <taxon>Hexamitinae</taxon>
        <taxon>Hexamita</taxon>
    </lineage>
</organism>
<name>A0AA86TPQ0_9EUKA</name>
<gene>
    <name evidence="1" type="ORF">HINF_LOCUS6603</name>
    <name evidence="2" type="ORF">HINF_LOCUS73962</name>
</gene>
<sequence>MTTNQQYITQQITHLQQNLLQINNDAMINNSIQNADIISLYAAQDIIKAEIAVIKNTLSNLNTSGSSNITLDREYTCSIQGLVYSNGRCTCPAVGQIFYNSGCKCTAFLYNPRYTPGFCIKLQQCCQNMDNSYYYCTDNKQYNNDQCGFLT</sequence>
<evidence type="ECO:0000313" key="1">
    <source>
        <dbReference type="EMBL" id="CAI9918958.1"/>
    </source>
</evidence>
<reference evidence="2 3" key="2">
    <citation type="submission" date="2024-07" db="EMBL/GenBank/DDBJ databases">
        <authorList>
            <person name="Akdeniz Z."/>
        </authorList>
    </citation>
    <scope>NUCLEOTIDE SEQUENCE [LARGE SCALE GENOMIC DNA]</scope>
</reference>
<keyword evidence="3" id="KW-1185">Reference proteome</keyword>
<protein>
    <submittedName>
        <fullName evidence="2">Hypothetical_protein</fullName>
    </submittedName>
</protein>
<accession>A0AA86TPQ0</accession>
<reference evidence="1" key="1">
    <citation type="submission" date="2023-06" db="EMBL/GenBank/DDBJ databases">
        <authorList>
            <person name="Kurt Z."/>
        </authorList>
    </citation>
    <scope>NUCLEOTIDE SEQUENCE</scope>
</reference>